<sequence length="236" mass="26750">MNILAFDTVSSSFSMALKLGNYTIEINKEYVKNHNSELLPTLDSFLKKKNLSLDDIDYMVFGIGPGSFTSIRIAFATIKSICYAKNIKIIGVSSLESLYQNIKSFNGVKLALIEARKGSVYANIYKDDNIIKENADLTYNEVLDIIDSISNNEDTITLCGDGFSENKDFFINRLNKNPKNYKINKLDYSFNIIRASNSILLSESRYKAGDFDDIFSLSPLYLRKSEAENRIINFNK</sequence>
<dbReference type="GO" id="GO:0002949">
    <property type="term" value="P:tRNA threonylcarbamoyladenosine modification"/>
    <property type="evidence" value="ECO:0007669"/>
    <property type="project" value="InterPro"/>
</dbReference>
<dbReference type="InterPro" id="IPR022496">
    <property type="entry name" value="T6A_TsaB"/>
</dbReference>
<dbReference type="InterPro" id="IPR043129">
    <property type="entry name" value="ATPase_NBD"/>
</dbReference>
<dbReference type="Proteomes" id="UP000322659">
    <property type="component" value="Unassembled WGS sequence"/>
</dbReference>
<evidence type="ECO:0000259" key="1">
    <source>
        <dbReference type="Pfam" id="PF00814"/>
    </source>
</evidence>
<dbReference type="CDD" id="cd24032">
    <property type="entry name" value="ASKHA_NBD_TsaB"/>
    <property type="match status" value="1"/>
</dbReference>
<protein>
    <submittedName>
        <fullName evidence="4">tRNA (Adenosine(37)-N6)-threonylcarbamoyltransferase complex dimerization subunit type 1 TsaB</fullName>
    </submittedName>
</protein>
<dbReference type="Gene3D" id="3.30.420.40">
    <property type="match status" value="1"/>
</dbReference>
<comment type="caution">
    <text evidence="4">The sequence shown here is derived from an EMBL/GenBank/DDBJ whole genome shotgun (WGS) entry which is preliminary data.</text>
</comment>
<evidence type="ECO:0000313" key="2">
    <source>
        <dbReference type="EMBL" id="TXJ20380.1"/>
    </source>
</evidence>
<gene>
    <name evidence="4" type="primary">tsaB</name>
    <name evidence="4" type="ORF">EPJ70_02210</name>
    <name evidence="3" type="ORF">EPJ71_01765</name>
    <name evidence="2" type="ORF">EPJ79_04325</name>
</gene>
<evidence type="ECO:0000313" key="6">
    <source>
        <dbReference type="Proteomes" id="UP000324574"/>
    </source>
</evidence>
<dbReference type="EMBL" id="SAXZ01000001">
    <property type="protein sequence ID" value="TXJ34609.1"/>
    <property type="molecule type" value="Genomic_DNA"/>
</dbReference>
<dbReference type="InterPro" id="IPR000905">
    <property type="entry name" value="Gcp-like_dom"/>
</dbReference>
<keyword evidence="4" id="KW-0808">Transferase</keyword>
<dbReference type="Pfam" id="PF00814">
    <property type="entry name" value="TsaD"/>
    <property type="match status" value="1"/>
</dbReference>
<dbReference type="Proteomes" id="UP000324638">
    <property type="component" value="Unassembled WGS sequence"/>
</dbReference>
<dbReference type="Gene3D" id="3.30.420.200">
    <property type="match status" value="1"/>
</dbReference>
<accession>A0A5C8E968</accession>
<dbReference type="EMBL" id="SAXU01000001">
    <property type="protein sequence ID" value="TXJ20380.1"/>
    <property type="molecule type" value="Genomic_DNA"/>
</dbReference>
<dbReference type="AlphaFoldDB" id="A0A5C8E968"/>
<dbReference type="NCBIfam" id="TIGR03725">
    <property type="entry name" value="T6A_YeaZ"/>
    <property type="match status" value="1"/>
</dbReference>
<dbReference type="Proteomes" id="UP000324574">
    <property type="component" value="Unassembled WGS sequence"/>
</dbReference>
<dbReference type="EMBL" id="SAYG01000005">
    <property type="protein sequence ID" value="TXJ46205.1"/>
    <property type="molecule type" value="Genomic_DNA"/>
</dbReference>
<reference evidence="4" key="2">
    <citation type="submission" date="2019-01" db="EMBL/GenBank/DDBJ databases">
        <authorList>
            <person name="Thorell K."/>
        </authorList>
    </citation>
    <scope>NUCLEOTIDE SEQUENCE</scope>
    <source>
        <strain evidence="2">513A</strain>
        <strain evidence="4">PC3714II</strain>
        <strain evidence="3">PC5099IV</strain>
    </source>
</reference>
<dbReference type="GO" id="GO:0016740">
    <property type="term" value="F:transferase activity"/>
    <property type="evidence" value="ECO:0007669"/>
    <property type="project" value="UniProtKB-KW"/>
</dbReference>
<organism evidence="4 6">
    <name type="scientific">Brachyspira aalborgi</name>
    <dbReference type="NCBI Taxonomy" id="29522"/>
    <lineage>
        <taxon>Bacteria</taxon>
        <taxon>Pseudomonadati</taxon>
        <taxon>Spirochaetota</taxon>
        <taxon>Spirochaetia</taxon>
        <taxon>Brachyspirales</taxon>
        <taxon>Brachyspiraceae</taxon>
        <taxon>Brachyspira</taxon>
    </lineage>
</organism>
<evidence type="ECO:0000313" key="4">
    <source>
        <dbReference type="EMBL" id="TXJ46205.1"/>
    </source>
</evidence>
<reference evidence="5 6" key="1">
    <citation type="journal article" date="1992" name="Lakartidningen">
        <title>[Penicillin V and not amoxicillin is the first choice preparation in acute otitis].</title>
        <authorList>
            <person name="Kamme C."/>
            <person name="Lundgren K."/>
            <person name="Prellner K."/>
        </authorList>
    </citation>
    <scope>NUCLEOTIDE SEQUENCE [LARGE SCALE GENOMIC DNA]</scope>
    <source>
        <strain evidence="2 7">513A</strain>
        <strain evidence="4 6">PC3714II</strain>
        <strain evidence="3 5">PC5099IV</strain>
    </source>
</reference>
<proteinExistence type="predicted"/>
<name>A0A5C8E968_9SPIR</name>
<dbReference type="RefSeq" id="WP_021958234.1">
    <property type="nucleotide sequence ID" value="NZ_SAXU01000001.1"/>
</dbReference>
<evidence type="ECO:0000313" key="7">
    <source>
        <dbReference type="Proteomes" id="UP000324638"/>
    </source>
</evidence>
<feature type="domain" description="Gcp-like" evidence="1">
    <location>
        <begin position="31"/>
        <end position="150"/>
    </location>
</feature>
<evidence type="ECO:0000313" key="3">
    <source>
        <dbReference type="EMBL" id="TXJ34609.1"/>
    </source>
</evidence>
<evidence type="ECO:0000313" key="5">
    <source>
        <dbReference type="Proteomes" id="UP000322659"/>
    </source>
</evidence>
<keyword evidence="5" id="KW-1185">Reference proteome</keyword>
<dbReference type="SUPFAM" id="SSF53067">
    <property type="entry name" value="Actin-like ATPase domain"/>
    <property type="match status" value="1"/>
</dbReference>